<sequence>MKLIVGLGNSEEKYRYTRHNIGFMVLEKLGRELLPVDKSEKAWVGDKKLAVQTCRVNNETLLVKPHTYMNRSGIAVLSLMNLYKVSPSGIWVVHDDIDLPLGKVRIRTGGGSAGHNGIESIIQTLQNADFTRFRLGIGKGKLDMQHHGDFNLHRREIEKYVLSPFKDREAGEVKKLIKKAVAALEAALEKGIENAMNRYN</sequence>
<evidence type="ECO:0000313" key="11">
    <source>
        <dbReference type="Proteomes" id="UP000178230"/>
    </source>
</evidence>
<dbReference type="InterPro" id="IPR018171">
    <property type="entry name" value="Pept_tRNA_hydro_CS"/>
</dbReference>
<reference evidence="10 11" key="1">
    <citation type="journal article" date="2016" name="Nat. Commun.">
        <title>Thousands of microbial genomes shed light on interconnected biogeochemical processes in an aquifer system.</title>
        <authorList>
            <person name="Anantharaman K."/>
            <person name="Brown C.T."/>
            <person name="Hug L.A."/>
            <person name="Sharon I."/>
            <person name="Castelle C.J."/>
            <person name="Probst A.J."/>
            <person name="Thomas B.C."/>
            <person name="Singh A."/>
            <person name="Wilkins M.J."/>
            <person name="Karaoz U."/>
            <person name="Brodie E.L."/>
            <person name="Williams K.H."/>
            <person name="Hubbard S.S."/>
            <person name="Banfield J.F."/>
        </authorList>
    </citation>
    <scope>NUCLEOTIDE SEQUENCE [LARGE SCALE GENOMIC DNA]</scope>
</reference>
<comment type="function">
    <text evidence="7">Hydrolyzes ribosome-free peptidyl-tRNAs (with 1 or more amino acids incorporated), which drop off the ribosome during protein synthesis, or as a result of ribosome stalling.</text>
</comment>
<evidence type="ECO:0000256" key="2">
    <source>
        <dbReference type="ARBA" id="ARBA00022555"/>
    </source>
</evidence>
<dbReference type="GO" id="GO:0005737">
    <property type="term" value="C:cytoplasm"/>
    <property type="evidence" value="ECO:0007669"/>
    <property type="project" value="UniProtKB-SubCell"/>
</dbReference>
<keyword evidence="3 7" id="KW-0378">Hydrolase</keyword>
<feature type="binding site" evidence="7">
    <location>
        <position position="116"/>
    </location>
    <ligand>
        <name>tRNA</name>
        <dbReference type="ChEBI" id="CHEBI:17843"/>
    </ligand>
</feature>
<dbReference type="InterPro" id="IPR036416">
    <property type="entry name" value="Pept_tRNA_hydro_sf"/>
</dbReference>
<dbReference type="EC" id="3.1.1.29" evidence="1 7"/>
<dbReference type="PANTHER" id="PTHR17224:SF1">
    <property type="entry name" value="PEPTIDYL-TRNA HYDROLASE"/>
    <property type="match status" value="1"/>
</dbReference>
<dbReference type="Pfam" id="PF01195">
    <property type="entry name" value="Pept_tRNA_hydro"/>
    <property type="match status" value="1"/>
</dbReference>
<gene>
    <name evidence="7" type="primary">pth</name>
    <name evidence="10" type="ORF">A2Y99_04185</name>
</gene>
<dbReference type="Proteomes" id="UP000178230">
    <property type="component" value="Unassembled WGS sequence"/>
</dbReference>
<dbReference type="EMBL" id="MFIY01000004">
    <property type="protein sequence ID" value="OGG00536.1"/>
    <property type="molecule type" value="Genomic_DNA"/>
</dbReference>
<feature type="active site" description="Proton acceptor" evidence="7">
    <location>
        <position position="19"/>
    </location>
</feature>
<name>A0A1F5YK48_9BACT</name>
<feature type="binding site" evidence="7">
    <location>
        <position position="14"/>
    </location>
    <ligand>
        <name>tRNA</name>
        <dbReference type="ChEBI" id="CHEBI:17843"/>
    </ligand>
</feature>
<feature type="site" description="Stabilizes the basic form of H active site to accept a proton" evidence="7">
    <location>
        <position position="95"/>
    </location>
</feature>
<keyword evidence="7" id="KW-0963">Cytoplasm</keyword>
<dbReference type="Gene3D" id="3.40.50.1470">
    <property type="entry name" value="Peptidyl-tRNA hydrolase"/>
    <property type="match status" value="1"/>
</dbReference>
<protein>
    <recommendedName>
        <fullName evidence="6 7">Peptidyl-tRNA hydrolase</fullName>
        <shortName evidence="7">Pth</shortName>
        <ecNumber evidence="1 7">3.1.1.29</ecNumber>
    </recommendedName>
</protein>
<comment type="subunit">
    <text evidence="7">Monomer.</text>
</comment>
<dbReference type="PROSITE" id="PS01195">
    <property type="entry name" value="PEPT_TRNA_HYDROL_1"/>
    <property type="match status" value="1"/>
</dbReference>
<dbReference type="GO" id="GO:0072344">
    <property type="term" value="P:rescue of stalled ribosome"/>
    <property type="evidence" value="ECO:0007669"/>
    <property type="project" value="UniProtKB-UniRule"/>
</dbReference>
<evidence type="ECO:0000256" key="8">
    <source>
        <dbReference type="RuleBase" id="RU000673"/>
    </source>
</evidence>
<dbReference type="SUPFAM" id="SSF53178">
    <property type="entry name" value="Peptidyl-tRNA hydrolase-like"/>
    <property type="match status" value="1"/>
</dbReference>
<accession>A0A1F5YK48</accession>
<comment type="catalytic activity">
    <reaction evidence="7 8">
        <text>an N-acyl-L-alpha-aminoacyl-tRNA + H2O = an N-acyl-L-amino acid + a tRNA + H(+)</text>
        <dbReference type="Rhea" id="RHEA:54448"/>
        <dbReference type="Rhea" id="RHEA-COMP:10123"/>
        <dbReference type="Rhea" id="RHEA-COMP:13883"/>
        <dbReference type="ChEBI" id="CHEBI:15377"/>
        <dbReference type="ChEBI" id="CHEBI:15378"/>
        <dbReference type="ChEBI" id="CHEBI:59874"/>
        <dbReference type="ChEBI" id="CHEBI:78442"/>
        <dbReference type="ChEBI" id="CHEBI:138191"/>
        <dbReference type="EC" id="3.1.1.29"/>
    </reaction>
</comment>
<dbReference type="GO" id="GO:0004045">
    <property type="term" value="F:peptidyl-tRNA hydrolase activity"/>
    <property type="evidence" value="ECO:0007669"/>
    <property type="project" value="UniProtKB-UniRule"/>
</dbReference>
<evidence type="ECO:0000256" key="4">
    <source>
        <dbReference type="ARBA" id="ARBA00022884"/>
    </source>
</evidence>
<feature type="site" description="Discriminates between blocked and unblocked aminoacyl-tRNA" evidence="7">
    <location>
        <position position="9"/>
    </location>
</feature>
<dbReference type="InterPro" id="IPR001328">
    <property type="entry name" value="Pept_tRNA_hydro"/>
</dbReference>
<evidence type="ECO:0000256" key="5">
    <source>
        <dbReference type="ARBA" id="ARBA00038063"/>
    </source>
</evidence>
<comment type="caution">
    <text evidence="10">The sequence shown here is derived from an EMBL/GenBank/DDBJ whole genome shotgun (WGS) entry which is preliminary data.</text>
</comment>
<dbReference type="NCBIfam" id="TIGR00447">
    <property type="entry name" value="pth"/>
    <property type="match status" value="1"/>
</dbReference>
<keyword evidence="4 7" id="KW-0694">RNA-binding</keyword>
<dbReference type="CDD" id="cd00462">
    <property type="entry name" value="PTH"/>
    <property type="match status" value="1"/>
</dbReference>
<comment type="subcellular location">
    <subcellularLocation>
        <location evidence="7">Cytoplasm</location>
    </subcellularLocation>
</comment>
<dbReference type="PANTHER" id="PTHR17224">
    <property type="entry name" value="PEPTIDYL-TRNA HYDROLASE"/>
    <property type="match status" value="1"/>
</dbReference>
<proteinExistence type="inferred from homology"/>
<feature type="binding site" evidence="7">
    <location>
        <position position="68"/>
    </location>
    <ligand>
        <name>tRNA</name>
        <dbReference type="ChEBI" id="CHEBI:17843"/>
    </ligand>
</feature>
<evidence type="ECO:0000256" key="7">
    <source>
        <dbReference type="HAMAP-Rule" id="MF_00083"/>
    </source>
</evidence>
<evidence type="ECO:0000256" key="1">
    <source>
        <dbReference type="ARBA" id="ARBA00013260"/>
    </source>
</evidence>
<organism evidence="10 11">
    <name type="scientific">Candidatus Gottesmanbacteria bacterium RBG_13_37_7</name>
    <dbReference type="NCBI Taxonomy" id="1798369"/>
    <lineage>
        <taxon>Bacteria</taxon>
        <taxon>Candidatus Gottesmaniibacteriota</taxon>
    </lineage>
</organism>
<feature type="binding site" evidence="7">
    <location>
        <position position="70"/>
    </location>
    <ligand>
        <name>tRNA</name>
        <dbReference type="ChEBI" id="CHEBI:17843"/>
    </ligand>
</feature>
<dbReference type="GO" id="GO:0006515">
    <property type="term" value="P:protein quality control for misfolded or incompletely synthesized proteins"/>
    <property type="evidence" value="ECO:0007669"/>
    <property type="project" value="UniProtKB-UniRule"/>
</dbReference>
<comment type="similarity">
    <text evidence="5 7 9">Belongs to the PTH family.</text>
</comment>
<keyword evidence="2 7" id="KW-0820">tRNA-binding</keyword>
<dbReference type="GO" id="GO:0000049">
    <property type="term" value="F:tRNA binding"/>
    <property type="evidence" value="ECO:0007669"/>
    <property type="project" value="UniProtKB-UniRule"/>
</dbReference>
<comment type="function">
    <text evidence="7">Catalyzes the release of premature peptidyl moieties from peptidyl-tRNA molecules trapped in stalled 50S ribosomal subunits, and thus maintains levels of free tRNAs and 50S ribosomes.</text>
</comment>
<evidence type="ECO:0000256" key="3">
    <source>
        <dbReference type="ARBA" id="ARBA00022801"/>
    </source>
</evidence>
<evidence type="ECO:0000256" key="6">
    <source>
        <dbReference type="ARBA" id="ARBA00050038"/>
    </source>
</evidence>
<evidence type="ECO:0000256" key="9">
    <source>
        <dbReference type="RuleBase" id="RU004320"/>
    </source>
</evidence>
<evidence type="ECO:0000313" key="10">
    <source>
        <dbReference type="EMBL" id="OGG00536.1"/>
    </source>
</evidence>
<dbReference type="AlphaFoldDB" id="A0A1F5YK48"/>
<dbReference type="HAMAP" id="MF_00083">
    <property type="entry name" value="Pept_tRNA_hydro_bact"/>
    <property type="match status" value="1"/>
</dbReference>
<dbReference type="FunFam" id="3.40.50.1470:FF:000001">
    <property type="entry name" value="Peptidyl-tRNA hydrolase"/>
    <property type="match status" value="1"/>
</dbReference>